<sequence>MTTPIKRLRIYTDDSAYVGDHKLHEIVATRARAMGVAGGTVFEAIVGFGHTPQRRRRAVLDDVQSTVIEILDEEPILRAFVDSLADLESLGPITLEAIEVLRWPAGAAPVAREGNRLGHSLEQIGKQDR</sequence>
<dbReference type="InterPro" id="IPR011322">
    <property type="entry name" value="N-reg_PII-like_a/b"/>
</dbReference>
<accession>A0ABV1NMF6</accession>
<dbReference type="RefSeq" id="WP_349683293.1">
    <property type="nucleotide sequence ID" value="NZ_JBEGDD010000002.1"/>
</dbReference>
<dbReference type="Gene3D" id="3.30.70.120">
    <property type="match status" value="1"/>
</dbReference>
<name>A0ABV1NMF6_9CAUL</name>
<dbReference type="InterPro" id="IPR003793">
    <property type="entry name" value="UPF0166"/>
</dbReference>
<organism evidence="2 3">
    <name type="scientific">Brevundimonas aurifodinae</name>
    <dbReference type="NCBI Taxonomy" id="1508312"/>
    <lineage>
        <taxon>Bacteria</taxon>
        <taxon>Pseudomonadati</taxon>
        <taxon>Pseudomonadota</taxon>
        <taxon>Alphaproteobacteria</taxon>
        <taxon>Caulobacterales</taxon>
        <taxon>Caulobacteraceae</taxon>
        <taxon>Brevundimonas</taxon>
    </lineage>
</organism>
<keyword evidence="3" id="KW-1185">Reference proteome</keyword>
<proteinExistence type="inferred from homology"/>
<dbReference type="EMBL" id="JBEGDD010000002">
    <property type="protein sequence ID" value="MEQ7154113.1"/>
    <property type="molecule type" value="Genomic_DNA"/>
</dbReference>
<evidence type="ECO:0000256" key="1">
    <source>
        <dbReference type="ARBA" id="ARBA00010554"/>
    </source>
</evidence>
<dbReference type="Pfam" id="PF02641">
    <property type="entry name" value="DUF190"/>
    <property type="match status" value="1"/>
</dbReference>
<comment type="similarity">
    <text evidence="1">Belongs to the UPF0166 family.</text>
</comment>
<evidence type="ECO:0000313" key="2">
    <source>
        <dbReference type="EMBL" id="MEQ7154113.1"/>
    </source>
</evidence>
<evidence type="ECO:0000313" key="3">
    <source>
        <dbReference type="Proteomes" id="UP001445732"/>
    </source>
</evidence>
<dbReference type="SUPFAM" id="SSF54913">
    <property type="entry name" value="GlnB-like"/>
    <property type="match status" value="1"/>
</dbReference>
<protein>
    <submittedName>
        <fullName evidence="2">DUF190 domain-containing protein</fullName>
    </submittedName>
</protein>
<dbReference type="Proteomes" id="UP001445732">
    <property type="component" value="Unassembled WGS sequence"/>
</dbReference>
<gene>
    <name evidence="2" type="ORF">ABN401_02675</name>
</gene>
<reference evidence="2 3" key="1">
    <citation type="submission" date="2024-06" db="EMBL/GenBank/DDBJ databases">
        <title>Brevundimonas sp. C11.</title>
        <authorList>
            <person name="Maltman C."/>
        </authorList>
    </citation>
    <scope>NUCLEOTIDE SEQUENCE [LARGE SCALE GENOMIC DNA]</scope>
    <source>
        <strain evidence="2 3">C11</strain>
    </source>
</reference>
<dbReference type="InterPro" id="IPR015867">
    <property type="entry name" value="N-reg_PII/ATP_PRibTrfase_C"/>
</dbReference>
<comment type="caution">
    <text evidence="2">The sequence shown here is derived from an EMBL/GenBank/DDBJ whole genome shotgun (WGS) entry which is preliminary data.</text>
</comment>